<comment type="similarity">
    <text evidence="1">Belongs to the peptidase S51 family.</text>
</comment>
<name>A0A1G6GTY9_9GAMM</name>
<evidence type="ECO:0000256" key="4">
    <source>
        <dbReference type="ARBA" id="ARBA00022825"/>
    </source>
</evidence>
<dbReference type="EMBL" id="FMYL01000002">
    <property type="protein sequence ID" value="SDB84596.1"/>
    <property type="molecule type" value="Genomic_DNA"/>
</dbReference>
<dbReference type="CDD" id="cd03146">
    <property type="entry name" value="GAT1_Peptidase_E"/>
    <property type="match status" value="1"/>
</dbReference>
<evidence type="ECO:0000256" key="3">
    <source>
        <dbReference type="ARBA" id="ARBA00022801"/>
    </source>
</evidence>
<protein>
    <submittedName>
        <fullName evidence="5">Peptidase E</fullName>
    </submittedName>
</protein>
<dbReference type="Gene3D" id="3.40.50.880">
    <property type="match status" value="1"/>
</dbReference>
<dbReference type="OrthoDB" id="9778515at2"/>
<organism evidence="5 6">
    <name type="scientific">Acinetobacter boissieri</name>
    <dbReference type="NCBI Taxonomy" id="1219383"/>
    <lineage>
        <taxon>Bacteria</taxon>
        <taxon>Pseudomonadati</taxon>
        <taxon>Pseudomonadota</taxon>
        <taxon>Gammaproteobacteria</taxon>
        <taxon>Moraxellales</taxon>
        <taxon>Moraxellaceae</taxon>
        <taxon>Acinetobacter</taxon>
    </lineage>
</organism>
<accession>A0A1G6GTY9</accession>
<reference evidence="6" key="1">
    <citation type="submission" date="2016-09" db="EMBL/GenBank/DDBJ databases">
        <authorList>
            <person name="Varghese N."/>
            <person name="Submissions S."/>
        </authorList>
    </citation>
    <scope>NUCLEOTIDE SEQUENCE [LARGE SCALE GENOMIC DNA]</scope>
    <source>
        <strain evidence="6">ANC 4422</strain>
    </source>
</reference>
<dbReference type="PANTHER" id="PTHR20842:SF0">
    <property type="entry name" value="ALPHA-ASPARTYL DIPEPTIDASE"/>
    <property type="match status" value="1"/>
</dbReference>
<proteinExistence type="inferred from homology"/>
<sequence>MKGTIIAMGGGGFSTEVDNSLLDQYILDSSSIKQPKICFVSTASGDNKDYISKFFSAFSQHECQPFYLSLFKPQTEDIESFLLGMDIIYVGGGNTKNMLALWEAWGIPKILEKCMTKGIVLAGVSAGIICWFEAGITDSYHGKLSPINGLGFLTGSFCPHCDSEESRVSTYIEYLEKDQIPFGYALDDGVALHFKDGHLLKAVASKSDAQAYFISKKDTSIDKNQLKITTLIT</sequence>
<evidence type="ECO:0000313" key="5">
    <source>
        <dbReference type="EMBL" id="SDB84596.1"/>
    </source>
</evidence>
<dbReference type="AlphaFoldDB" id="A0A1G6GTY9"/>
<keyword evidence="2" id="KW-0645">Protease</keyword>
<dbReference type="GO" id="GO:0008236">
    <property type="term" value="F:serine-type peptidase activity"/>
    <property type="evidence" value="ECO:0007669"/>
    <property type="project" value="UniProtKB-KW"/>
</dbReference>
<dbReference type="PANTHER" id="PTHR20842">
    <property type="entry name" value="PROTEASE S51 ALPHA-ASPARTYL DIPEPTIDASE"/>
    <property type="match status" value="1"/>
</dbReference>
<dbReference type="InterPro" id="IPR005320">
    <property type="entry name" value="Peptidase_S51"/>
</dbReference>
<keyword evidence="3" id="KW-0378">Hydrolase</keyword>
<dbReference type="Pfam" id="PF03575">
    <property type="entry name" value="Peptidase_S51"/>
    <property type="match status" value="1"/>
</dbReference>
<dbReference type="RefSeq" id="WP_092746778.1">
    <property type="nucleotide sequence ID" value="NZ_FMYL01000002.1"/>
</dbReference>
<keyword evidence="6" id="KW-1185">Reference proteome</keyword>
<evidence type="ECO:0000313" key="6">
    <source>
        <dbReference type="Proteomes" id="UP000242501"/>
    </source>
</evidence>
<dbReference type="InterPro" id="IPR029062">
    <property type="entry name" value="Class_I_gatase-like"/>
</dbReference>
<gene>
    <name evidence="5" type="ORF">SAMN05421733_10280</name>
</gene>
<evidence type="ECO:0000256" key="1">
    <source>
        <dbReference type="ARBA" id="ARBA00006534"/>
    </source>
</evidence>
<keyword evidence="4" id="KW-0720">Serine protease</keyword>
<dbReference type="SUPFAM" id="SSF52317">
    <property type="entry name" value="Class I glutamine amidotransferase-like"/>
    <property type="match status" value="1"/>
</dbReference>
<dbReference type="GO" id="GO:0006508">
    <property type="term" value="P:proteolysis"/>
    <property type="evidence" value="ECO:0007669"/>
    <property type="project" value="UniProtKB-KW"/>
</dbReference>
<evidence type="ECO:0000256" key="2">
    <source>
        <dbReference type="ARBA" id="ARBA00022670"/>
    </source>
</evidence>
<dbReference type="Proteomes" id="UP000242501">
    <property type="component" value="Unassembled WGS sequence"/>
</dbReference>